<evidence type="ECO:0000256" key="11">
    <source>
        <dbReference type="ARBA" id="ARBA00039257"/>
    </source>
</evidence>
<comment type="subcellular location">
    <subcellularLocation>
        <location evidence="3">Cytoplasm</location>
    </subcellularLocation>
</comment>
<evidence type="ECO:0000256" key="9">
    <source>
        <dbReference type="ARBA" id="ARBA00022833"/>
    </source>
</evidence>
<evidence type="ECO:0000256" key="12">
    <source>
        <dbReference type="ARBA" id="ARBA00042615"/>
    </source>
</evidence>
<accession>A0ABS4PCI9</accession>
<evidence type="ECO:0000256" key="10">
    <source>
        <dbReference type="ARBA" id="ARBA00023316"/>
    </source>
</evidence>
<keyword evidence="8" id="KW-0378">Hydrolase</keyword>
<dbReference type="InterPro" id="IPR036505">
    <property type="entry name" value="Amidase/PGRP_sf"/>
</dbReference>
<comment type="cofactor">
    <cofactor evidence="2">
        <name>Zn(2+)</name>
        <dbReference type="ChEBI" id="CHEBI:29105"/>
    </cofactor>
</comment>
<evidence type="ECO:0000256" key="4">
    <source>
        <dbReference type="ARBA" id="ARBA00007553"/>
    </source>
</evidence>
<evidence type="ECO:0000256" key="5">
    <source>
        <dbReference type="ARBA" id="ARBA00011901"/>
    </source>
</evidence>
<dbReference type="NCBIfam" id="NF008758">
    <property type="entry name" value="PRK11789.1"/>
    <property type="match status" value="1"/>
</dbReference>
<evidence type="ECO:0000256" key="7">
    <source>
        <dbReference type="ARBA" id="ARBA00022723"/>
    </source>
</evidence>
<comment type="catalytic activity">
    <reaction evidence="1">
        <text>Hydrolyzes the link between N-acetylmuramoyl residues and L-amino acid residues in certain cell-wall glycopeptides.</text>
        <dbReference type="EC" id="3.5.1.28"/>
    </reaction>
</comment>
<gene>
    <name evidence="14" type="ORF">J2125_002988</name>
</gene>
<dbReference type="EMBL" id="JAGGMQ010000001">
    <property type="protein sequence ID" value="MBP2169796.1"/>
    <property type="molecule type" value="Genomic_DNA"/>
</dbReference>
<evidence type="ECO:0000259" key="13">
    <source>
        <dbReference type="SMART" id="SM00644"/>
    </source>
</evidence>
<protein>
    <recommendedName>
        <fullName evidence="11">1,6-anhydro-N-acetylmuramyl-L-alanine amidase AmpD</fullName>
        <ecNumber evidence="5">3.5.1.28</ecNumber>
    </recommendedName>
    <alternativeName>
        <fullName evidence="12">N-acetylmuramoyl-L-alanine amidase</fullName>
    </alternativeName>
</protein>
<evidence type="ECO:0000256" key="8">
    <source>
        <dbReference type="ARBA" id="ARBA00022801"/>
    </source>
</evidence>
<evidence type="ECO:0000313" key="14">
    <source>
        <dbReference type="EMBL" id="MBP2169796.1"/>
    </source>
</evidence>
<keyword evidence="9" id="KW-0862">Zinc</keyword>
<keyword evidence="15" id="KW-1185">Reference proteome</keyword>
<dbReference type="CDD" id="cd06583">
    <property type="entry name" value="PGRP"/>
    <property type="match status" value="1"/>
</dbReference>
<dbReference type="EC" id="3.5.1.28" evidence="5"/>
<dbReference type="Gene3D" id="3.40.80.10">
    <property type="entry name" value="Peptidoglycan recognition protein-like"/>
    <property type="match status" value="1"/>
</dbReference>
<dbReference type="InterPro" id="IPR051206">
    <property type="entry name" value="NAMLAA_amidase_2"/>
</dbReference>
<dbReference type="Proteomes" id="UP001195624">
    <property type="component" value="Unassembled WGS sequence"/>
</dbReference>
<evidence type="ECO:0000313" key="15">
    <source>
        <dbReference type="Proteomes" id="UP001195624"/>
    </source>
</evidence>
<feature type="domain" description="N-acetylmuramoyl-L-alanine amidase" evidence="13">
    <location>
        <begin position="22"/>
        <end position="172"/>
    </location>
</feature>
<name>A0ABS4PCI9_9GAMM</name>
<evidence type="ECO:0000256" key="2">
    <source>
        <dbReference type="ARBA" id="ARBA00001947"/>
    </source>
</evidence>
<evidence type="ECO:0000256" key="3">
    <source>
        <dbReference type="ARBA" id="ARBA00004496"/>
    </source>
</evidence>
<comment type="similarity">
    <text evidence="4">Belongs to the N-acetylmuramoyl-L-alanine amidase 2 family.</text>
</comment>
<keyword evidence="6" id="KW-0963">Cytoplasm</keyword>
<dbReference type="SUPFAM" id="SSF55846">
    <property type="entry name" value="N-acetylmuramoyl-L-alanine amidase-like"/>
    <property type="match status" value="1"/>
</dbReference>
<evidence type="ECO:0000256" key="6">
    <source>
        <dbReference type="ARBA" id="ARBA00022490"/>
    </source>
</evidence>
<dbReference type="SMART" id="SM00644">
    <property type="entry name" value="Ami_2"/>
    <property type="match status" value="1"/>
</dbReference>
<evidence type="ECO:0000256" key="1">
    <source>
        <dbReference type="ARBA" id="ARBA00001561"/>
    </source>
</evidence>
<sequence>MKGGKGMQLQDGWIVDVKQVPSPHFNLRPADEAPSLLVVHNISLPPGEFGGPYIDALFTGTLDASIHPFFAEISHLRVSAHCLIRRDGEIVQYVPFHLRAWHAGVSLWQGRENCNDFSIGIELEGTDILPYTDAQYHALKDVTLLLMQHYPLTVERITGHSDIAPLRKTDPGPAFDWEKFRHALDLARDTTPKERNA</sequence>
<dbReference type="PANTHER" id="PTHR30417">
    <property type="entry name" value="N-ACETYLMURAMOYL-L-ALANINE AMIDASE AMID"/>
    <property type="match status" value="1"/>
</dbReference>
<reference evidence="15" key="1">
    <citation type="submission" date="2023-07" db="EMBL/GenBank/DDBJ databases">
        <title>Genome mining of underrepresented organisms for secondary metabolites.</title>
        <authorList>
            <person name="D'Agostino P.M."/>
        </authorList>
    </citation>
    <scope>NUCLEOTIDE SEQUENCE [LARGE SCALE GENOMIC DNA]</scope>
    <source>
        <strain evidence="15">WS4403</strain>
    </source>
</reference>
<dbReference type="PANTHER" id="PTHR30417:SF4">
    <property type="entry name" value="1,6-ANHYDRO-N-ACETYLMURAMYL-L-ALANINE AMIDASE AMPD"/>
    <property type="match status" value="1"/>
</dbReference>
<organism evidence="14 15">
    <name type="scientific">Winslowiella toletana</name>
    <dbReference type="NCBI Taxonomy" id="92490"/>
    <lineage>
        <taxon>Bacteria</taxon>
        <taxon>Pseudomonadati</taxon>
        <taxon>Pseudomonadota</taxon>
        <taxon>Gammaproteobacteria</taxon>
        <taxon>Enterobacterales</taxon>
        <taxon>Erwiniaceae</taxon>
        <taxon>Winslowiella</taxon>
    </lineage>
</organism>
<comment type="caution">
    <text evidence="14">The sequence shown here is derived from an EMBL/GenBank/DDBJ whole genome shotgun (WGS) entry which is preliminary data.</text>
</comment>
<dbReference type="InterPro" id="IPR002502">
    <property type="entry name" value="Amidase_domain"/>
</dbReference>
<proteinExistence type="inferred from homology"/>
<dbReference type="Pfam" id="PF01510">
    <property type="entry name" value="Amidase_2"/>
    <property type="match status" value="1"/>
</dbReference>
<keyword evidence="10" id="KW-0961">Cell wall biogenesis/degradation</keyword>
<keyword evidence="7" id="KW-0479">Metal-binding</keyword>